<proteinExistence type="predicted"/>
<accession>A0AC34RKT4</accession>
<organism evidence="1 2">
    <name type="scientific">Panagrolaimus sp. JU765</name>
    <dbReference type="NCBI Taxonomy" id="591449"/>
    <lineage>
        <taxon>Eukaryota</taxon>
        <taxon>Metazoa</taxon>
        <taxon>Ecdysozoa</taxon>
        <taxon>Nematoda</taxon>
        <taxon>Chromadorea</taxon>
        <taxon>Rhabditida</taxon>
        <taxon>Tylenchina</taxon>
        <taxon>Panagrolaimomorpha</taxon>
        <taxon>Panagrolaimoidea</taxon>
        <taxon>Panagrolaimidae</taxon>
        <taxon>Panagrolaimus</taxon>
    </lineage>
</organism>
<name>A0AC34RKT4_9BILA</name>
<reference evidence="2" key="1">
    <citation type="submission" date="2022-11" db="UniProtKB">
        <authorList>
            <consortium name="WormBaseParasite"/>
        </authorList>
    </citation>
    <scope>IDENTIFICATION</scope>
</reference>
<sequence length="360" mass="41220">MTGTERKVFQKYYPPDFDASKLPRAKGKRNRQFVQRVMVPYNMQCNTCHEYIYKGKKFNMRRETAEGENYLGLKIFRFYFRCPNCIADISFKTDLENCDYSQEHGATRLFDPFKYYQDKAREQDAQEEAEKNDPMKMLEKRTQMSRQEMKAMGELEEIQELNRRNERIDARDYVLDDKQKAFLIAEMEKQQKEEDDNYVRQIFNKVQNNGKIYKRIEDDDTDFTTSSLLFPKESKKPGEKELVEALLTGQVKTVGEPGPSNVNADLKKSKESLKNLVVRKPAVKKSGESSTTATAEAGPSGISTLNLPGPSRPTKEQSNQGLPVSNPLKRPASNVPESKQEQPKGNAKKALVSAYGSDSD</sequence>
<evidence type="ECO:0000313" key="1">
    <source>
        <dbReference type="Proteomes" id="UP000887576"/>
    </source>
</evidence>
<protein>
    <submittedName>
        <fullName evidence="2">Splicing factor YJU2</fullName>
    </submittedName>
</protein>
<dbReference type="Proteomes" id="UP000887576">
    <property type="component" value="Unplaced"/>
</dbReference>
<evidence type="ECO:0000313" key="2">
    <source>
        <dbReference type="WBParaSite" id="JU765_v2.g796.t1"/>
    </source>
</evidence>
<dbReference type="WBParaSite" id="JU765_v2.g796.t1">
    <property type="protein sequence ID" value="JU765_v2.g796.t1"/>
    <property type="gene ID" value="JU765_v2.g796"/>
</dbReference>